<organism evidence="1 2">
    <name type="scientific">Bradyrhizobium centrolobii</name>
    <dbReference type="NCBI Taxonomy" id="1505087"/>
    <lineage>
        <taxon>Bacteria</taxon>
        <taxon>Pseudomonadati</taxon>
        <taxon>Pseudomonadota</taxon>
        <taxon>Alphaproteobacteria</taxon>
        <taxon>Hyphomicrobiales</taxon>
        <taxon>Nitrobacteraceae</taxon>
        <taxon>Bradyrhizobium</taxon>
    </lineage>
</organism>
<dbReference type="AlphaFoldDB" id="A0A176Z2F1"/>
<sequence>MLAIFELSSFIAGERALGVTSANLVAAVDAHPDFSTSGTRVRARTARKGAQPELFPTVAFDVARCCNTQS</sequence>
<evidence type="ECO:0000313" key="1">
    <source>
        <dbReference type="EMBL" id="OAF14055.1"/>
    </source>
</evidence>
<dbReference type="RefSeq" id="WP_063697603.1">
    <property type="nucleotide sequence ID" value="NZ_LUUB01000031.1"/>
</dbReference>
<comment type="caution">
    <text evidence="1">The sequence shown here is derived from an EMBL/GenBank/DDBJ whole genome shotgun (WGS) entry which is preliminary data.</text>
</comment>
<reference evidence="1 2" key="1">
    <citation type="submission" date="2016-03" db="EMBL/GenBank/DDBJ databases">
        <title>Draft Genome Sequence of the Strain BR 10245 (Bradyrhizobium sp.) isolated from nodules of Centrolobium paraense.</title>
        <authorList>
            <person name="Simoes-Araujo J.L.Sr."/>
            <person name="Barauna A.C."/>
            <person name="Silva K."/>
            <person name="Zilli J.E."/>
        </authorList>
    </citation>
    <scope>NUCLEOTIDE SEQUENCE [LARGE SCALE GENOMIC DNA]</scope>
    <source>
        <strain evidence="1 2">BR 10245</strain>
    </source>
</reference>
<protein>
    <submittedName>
        <fullName evidence="1">Uncharacterized protein</fullName>
    </submittedName>
</protein>
<proteinExistence type="predicted"/>
<keyword evidence="2" id="KW-1185">Reference proteome</keyword>
<name>A0A176Z2F1_9BRAD</name>
<evidence type="ECO:0000313" key="2">
    <source>
        <dbReference type="Proteomes" id="UP000076959"/>
    </source>
</evidence>
<dbReference type="OrthoDB" id="5838738at2"/>
<dbReference type="EMBL" id="LUUB01000031">
    <property type="protein sequence ID" value="OAF14055.1"/>
    <property type="molecule type" value="Genomic_DNA"/>
</dbReference>
<gene>
    <name evidence="1" type="ORF">AYJ54_42890</name>
</gene>
<accession>A0A176Z2F1</accession>
<dbReference type="Proteomes" id="UP000076959">
    <property type="component" value="Unassembled WGS sequence"/>
</dbReference>